<dbReference type="InterPro" id="IPR009057">
    <property type="entry name" value="Homeodomain-like_sf"/>
</dbReference>
<dbReference type="PROSITE" id="PS50977">
    <property type="entry name" value="HTH_TETR_2"/>
    <property type="match status" value="1"/>
</dbReference>
<dbReference type="AlphaFoldDB" id="A0A3G8JUN3"/>
<dbReference type="PANTHER" id="PTHR30055">
    <property type="entry name" value="HTH-TYPE TRANSCRIPTIONAL REGULATOR RUTR"/>
    <property type="match status" value="1"/>
</dbReference>
<reference evidence="4 5" key="1">
    <citation type="submission" date="2018-11" db="EMBL/GenBank/DDBJ databases">
        <title>Gordonia insulae sp. nov., isolated from an island soil.</title>
        <authorList>
            <person name="Kim Y.S."/>
            <person name="Kim S.B."/>
        </authorList>
    </citation>
    <scope>NUCLEOTIDE SEQUENCE [LARGE SCALE GENOMIC DNA]</scope>
    <source>
        <strain evidence="4 5">MMS17-SY073</strain>
    </source>
</reference>
<dbReference type="Proteomes" id="UP000271469">
    <property type="component" value="Chromosome"/>
</dbReference>
<dbReference type="InterPro" id="IPR001647">
    <property type="entry name" value="HTH_TetR"/>
</dbReference>
<dbReference type="RefSeq" id="WP_124710469.1">
    <property type="nucleotide sequence ID" value="NZ_CP033972.1"/>
</dbReference>
<dbReference type="InterPro" id="IPR023772">
    <property type="entry name" value="DNA-bd_HTH_TetR-type_CS"/>
</dbReference>
<dbReference type="SUPFAM" id="SSF46689">
    <property type="entry name" value="Homeodomain-like"/>
    <property type="match status" value="1"/>
</dbReference>
<keyword evidence="1 2" id="KW-0238">DNA-binding</keyword>
<dbReference type="Pfam" id="PF00440">
    <property type="entry name" value="TetR_N"/>
    <property type="match status" value="1"/>
</dbReference>
<sequence length="209" mass="22378">MSEATTDRQPTGTVTARLLGATEKLLADKGIRATTMQEVAEVAGVSRAWLYRHFPDKSTLVGAAIVRLNEAFWSDARGELDAIDGFDRQVAAGVRIGRGAYDDPGTLLMRLRTTEPDEFAACAGAGVTGLVPDLALFWRPFVDAAAVRGEIHPAHDLGEVAEWVARVLISLGTVPGDTVDPDDADAVLRHVQRYVMPGLRTAPVPHTAP</sequence>
<evidence type="ECO:0000256" key="1">
    <source>
        <dbReference type="ARBA" id="ARBA00023125"/>
    </source>
</evidence>
<evidence type="ECO:0000313" key="4">
    <source>
        <dbReference type="EMBL" id="AZG48232.1"/>
    </source>
</evidence>
<feature type="domain" description="HTH tetR-type" evidence="3">
    <location>
        <begin position="12"/>
        <end position="72"/>
    </location>
</feature>
<dbReference type="PRINTS" id="PR00455">
    <property type="entry name" value="HTHTETR"/>
</dbReference>
<dbReference type="PANTHER" id="PTHR30055:SF153">
    <property type="entry name" value="HTH-TYPE TRANSCRIPTIONAL REPRESSOR RV3405C"/>
    <property type="match status" value="1"/>
</dbReference>
<organism evidence="4 5">
    <name type="scientific">Gordonia insulae</name>
    <dbReference type="NCBI Taxonomy" id="2420509"/>
    <lineage>
        <taxon>Bacteria</taxon>
        <taxon>Bacillati</taxon>
        <taxon>Actinomycetota</taxon>
        <taxon>Actinomycetes</taxon>
        <taxon>Mycobacteriales</taxon>
        <taxon>Gordoniaceae</taxon>
        <taxon>Gordonia</taxon>
    </lineage>
</organism>
<evidence type="ECO:0000256" key="2">
    <source>
        <dbReference type="PROSITE-ProRule" id="PRU00335"/>
    </source>
</evidence>
<proteinExistence type="predicted"/>
<gene>
    <name evidence="4" type="primary">slmA_1</name>
    <name evidence="4" type="ORF">D7316_04849</name>
</gene>
<keyword evidence="5" id="KW-1185">Reference proteome</keyword>
<dbReference type="EMBL" id="CP033972">
    <property type="protein sequence ID" value="AZG48232.1"/>
    <property type="molecule type" value="Genomic_DNA"/>
</dbReference>
<dbReference type="PROSITE" id="PS01081">
    <property type="entry name" value="HTH_TETR_1"/>
    <property type="match status" value="1"/>
</dbReference>
<evidence type="ECO:0000313" key="5">
    <source>
        <dbReference type="Proteomes" id="UP000271469"/>
    </source>
</evidence>
<evidence type="ECO:0000259" key="3">
    <source>
        <dbReference type="PROSITE" id="PS50977"/>
    </source>
</evidence>
<dbReference type="GO" id="GO:0003700">
    <property type="term" value="F:DNA-binding transcription factor activity"/>
    <property type="evidence" value="ECO:0007669"/>
    <property type="project" value="TreeGrafter"/>
</dbReference>
<feature type="DNA-binding region" description="H-T-H motif" evidence="2">
    <location>
        <begin position="35"/>
        <end position="54"/>
    </location>
</feature>
<protein>
    <submittedName>
        <fullName evidence="4">Nucleoid occlusion factor SlmA</fullName>
    </submittedName>
</protein>
<name>A0A3G8JUN3_9ACTN</name>
<accession>A0A3G8JUN3</accession>
<dbReference type="GO" id="GO:0000976">
    <property type="term" value="F:transcription cis-regulatory region binding"/>
    <property type="evidence" value="ECO:0007669"/>
    <property type="project" value="TreeGrafter"/>
</dbReference>
<dbReference type="InterPro" id="IPR050109">
    <property type="entry name" value="HTH-type_TetR-like_transc_reg"/>
</dbReference>
<dbReference type="OrthoDB" id="4746440at2"/>
<dbReference type="Gene3D" id="1.10.357.10">
    <property type="entry name" value="Tetracycline Repressor, domain 2"/>
    <property type="match status" value="1"/>
</dbReference>
<dbReference type="KEGG" id="gom:D7316_04849"/>